<dbReference type="InterPro" id="IPR023081">
    <property type="entry name" value="Cell_div_FtsB"/>
</dbReference>
<evidence type="ECO:0000256" key="1">
    <source>
        <dbReference type="ARBA" id="ARBA00022475"/>
    </source>
</evidence>
<dbReference type="InterPro" id="IPR007060">
    <property type="entry name" value="FtsL/DivIC"/>
</dbReference>
<evidence type="ECO:0000313" key="8">
    <source>
        <dbReference type="EMBL" id="SHF50398.1"/>
    </source>
</evidence>
<feature type="topological domain" description="Cytoplasmic" evidence="7">
    <location>
        <begin position="1"/>
        <end position="4"/>
    </location>
</feature>
<keyword evidence="2 7" id="KW-0132">Cell division</keyword>
<reference evidence="9" key="1">
    <citation type="submission" date="2016-11" db="EMBL/GenBank/DDBJ databases">
        <authorList>
            <person name="Varghese N."/>
            <person name="Submissions S."/>
        </authorList>
    </citation>
    <scope>NUCLEOTIDE SEQUENCE [LARGE SCALE GENOMIC DNA]</scope>
    <source>
        <strain evidence="9">DSM 16579</strain>
    </source>
</reference>
<dbReference type="HAMAP" id="MF_00599">
    <property type="entry name" value="FtsB"/>
    <property type="match status" value="1"/>
</dbReference>
<evidence type="ECO:0000256" key="7">
    <source>
        <dbReference type="HAMAP-Rule" id="MF_00599"/>
    </source>
</evidence>
<comment type="subcellular location">
    <subcellularLocation>
        <location evidence="7">Cell inner membrane</location>
        <topology evidence="7">Single-pass type II membrane protein</topology>
    </subcellularLocation>
    <text evidence="7">Localizes to the division septum.</text>
</comment>
<dbReference type="PANTHER" id="PTHR37485:SF1">
    <property type="entry name" value="CELL DIVISION PROTEIN FTSB"/>
    <property type="match status" value="1"/>
</dbReference>
<keyword evidence="1 7" id="KW-1003">Cell membrane</keyword>
<keyword evidence="3 7" id="KW-0812">Transmembrane</keyword>
<dbReference type="GO" id="GO:0030428">
    <property type="term" value="C:cell septum"/>
    <property type="evidence" value="ECO:0007669"/>
    <property type="project" value="TreeGrafter"/>
</dbReference>
<dbReference type="GO" id="GO:0005886">
    <property type="term" value="C:plasma membrane"/>
    <property type="evidence" value="ECO:0007669"/>
    <property type="project" value="UniProtKB-SubCell"/>
</dbReference>
<keyword evidence="6 7" id="KW-0131">Cell cycle</keyword>
<evidence type="ECO:0000256" key="3">
    <source>
        <dbReference type="ARBA" id="ARBA00022692"/>
    </source>
</evidence>
<organism evidence="8 9">
    <name type="scientific">Marinomonas polaris DSM 16579</name>
    <dbReference type="NCBI Taxonomy" id="1122206"/>
    <lineage>
        <taxon>Bacteria</taxon>
        <taxon>Pseudomonadati</taxon>
        <taxon>Pseudomonadota</taxon>
        <taxon>Gammaproteobacteria</taxon>
        <taxon>Oceanospirillales</taxon>
        <taxon>Oceanospirillaceae</taxon>
        <taxon>Marinomonas</taxon>
    </lineage>
</organism>
<dbReference type="Proteomes" id="UP000184517">
    <property type="component" value="Unassembled WGS sequence"/>
</dbReference>
<name>A0A1M5C6K9_9GAMM</name>
<evidence type="ECO:0000256" key="4">
    <source>
        <dbReference type="ARBA" id="ARBA00022989"/>
    </source>
</evidence>
<proteinExistence type="inferred from homology"/>
<dbReference type="RefSeq" id="WP_012069014.1">
    <property type="nucleotide sequence ID" value="NZ_FQVF01000008.1"/>
</dbReference>
<accession>A0A1M5C6K9</accession>
<dbReference type="GO" id="GO:0043093">
    <property type="term" value="P:FtsZ-dependent cytokinesis"/>
    <property type="evidence" value="ECO:0007669"/>
    <property type="project" value="UniProtKB-UniRule"/>
</dbReference>
<keyword evidence="5 7" id="KW-0472">Membrane</keyword>
<gene>
    <name evidence="7" type="primary">ftsB</name>
    <name evidence="8" type="ORF">SAMN02745753_02112</name>
</gene>
<dbReference type="AlphaFoldDB" id="A0A1M5C6K9"/>
<comment type="similarity">
    <text evidence="7">Belongs to the FtsB family.</text>
</comment>
<feature type="topological domain" description="Periplasmic" evidence="7">
    <location>
        <begin position="23"/>
        <end position="92"/>
    </location>
</feature>
<keyword evidence="4 7" id="KW-1133">Transmembrane helix</keyword>
<evidence type="ECO:0000256" key="2">
    <source>
        <dbReference type="ARBA" id="ARBA00022618"/>
    </source>
</evidence>
<sequence>MARLLIFFFVCAVGYQSYHLYFGEQGVKRQEELAKQIAYQERINLRLKHRNQALRAQVHDLRLGEEAVEEHVRSELQYIKDGEVFYRMVNKK</sequence>
<comment type="function">
    <text evidence="7">Essential cell division protein. May link together the upstream cell division proteins, which are predominantly cytoplasmic, with the downstream cell division proteins, which are predominantly periplasmic.</text>
</comment>
<keyword evidence="7" id="KW-0997">Cell inner membrane</keyword>
<comment type="subunit">
    <text evidence="7">Part of a complex composed of FtsB, FtsL and FtsQ.</text>
</comment>
<evidence type="ECO:0000313" key="9">
    <source>
        <dbReference type="Proteomes" id="UP000184517"/>
    </source>
</evidence>
<evidence type="ECO:0000256" key="5">
    <source>
        <dbReference type="ARBA" id="ARBA00023136"/>
    </source>
</evidence>
<dbReference type="GO" id="GO:0032153">
    <property type="term" value="C:cell division site"/>
    <property type="evidence" value="ECO:0007669"/>
    <property type="project" value="UniProtKB-UniRule"/>
</dbReference>
<dbReference type="OrthoDB" id="7061211at2"/>
<protein>
    <recommendedName>
        <fullName evidence="7">Cell division protein FtsB</fullName>
    </recommendedName>
</protein>
<dbReference type="PANTHER" id="PTHR37485">
    <property type="entry name" value="CELL DIVISION PROTEIN FTSB"/>
    <property type="match status" value="1"/>
</dbReference>
<dbReference type="Pfam" id="PF04977">
    <property type="entry name" value="DivIC"/>
    <property type="match status" value="1"/>
</dbReference>
<dbReference type="STRING" id="1122206.SAMN02745753_02112"/>
<evidence type="ECO:0000256" key="6">
    <source>
        <dbReference type="ARBA" id="ARBA00023306"/>
    </source>
</evidence>
<keyword evidence="9" id="KW-1185">Reference proteome</keyword>
<dbReference type="EMBL" id="FQVF01000008">
    <property type="protein sequence ID" value="SHF50398.1"/>
    <property type="molecule type" value="Genomic_DNA"/>
</dbReference>